<sequence>MEVEQSHSQTDGRHLRSQQTRQKLLEAARQIFLEEGFQKTTISQIIKRANTGYGTAYVHFSGKDDFLIVLMEDVMAAFYAIAELPFFPQTPQEAHEMILYQTTTFLNLAVTERKMLQLFSEAMGAFPTVQQKWEEIREQFVQRIAQDIRHAQRQGLARAEVNPELVARGWFYSHEMYLWDIVKNKNQASLDEIASTLVAIYTGGLYEPSPASQG</sequence>
<dbReference type="Gene3D" id="1.10.357.10">
    <property type="entry name" value="Tetracycline Repressor, domain 2"/>
    <property type="match status" value="1"/>
</dbReference>
<feature type="domain" description="HTH tetR-type" evidence="3">
    <location>
        <begin position="18"/>
        <end position="78"/>
    </location>
</feature>
<dbReference type="Gene3D" id="1.10.10.60">
    <property type="entry name" value="Homeodomain-like"/>
    <property type="match status" value="1"/>
</dbReference>
<dbReference type="InterPro" id="IPR050624">
    <property type="entry name" value="HTH-type_Tx_Regulator"/>
</dbReference>
<evidence type="ECO:0000313" key="4">
    <source>
        <dbReference type="EMBL" id="RNB79268.1"/>
    </source>
</evidence>
<proteinExistence type="predicted"/>
<dbReference type="InterPro" id="IPR001647">
    <property type="entry name" value="HTH_TetR"/>
</dbReference>
<name>A0A3M8CUG4_9BACL</name>
<dbReference type="SUPFAM" id="SSF46689">
    <property type="entry name" value="Homeodomain-like"/>
    <property type="match status" value="1"/>
</dbReference>
<dbReference type="PANTHER" id="PTHR43479">
    <property type="entry name" value="ACREF/ENVCD OPERON REPRESSOR-RELATED"/>
    <property type="match status" value="1"/>
</dbReference>
<dbReference type="GO" id="GO:0003677">
    <property type="term" value="F:DNA binding"/>
    <property type="evidence" value="ECO:0007669"/>
    <property type="project" value="UniProtKB-UniRule"/>
</dbReference>
<dbReference type="AlphaFoldDB" id="A0A3M8CUG4"/>
<dbReference type="InterPro" id="IPR036271">
    <property type="entry name" value="Tet_transcr_reg_TetR-rel_C_sf"/>
</dbReference>
<dbReference type="PRINTS" id="PR00455">
    <property type="entry name" value="HTHTETR"/>
</dbReference>
<dbReference type="RefSeq" id="WP_122913198.1">
    <property type="nucleotide sequence ID" value="NZ_RHHT01000019.1"/>
</dbReference>
<gene>
    <name evidence="4" type="ORF">EDM58_09835</name>
</gene>
<dbReference type="InterPro" id="IPR009057">
    <property type="entry name" value="Homeodomain-like_sf"/>
</dbReference>
<dbReference type="EMBL" id="RHHT01000019">
    <property type="protein sequence ID" value="RNB79268.1"/>
    <property type="molecule type" value="Genomic_DNA"/>
</dbReference>
<organism evidence="4 5">
    <name type="scientific">Brevibacillus panacihumi</name>
    <dbReference type="NCBI Taxonomy" id="497735"/>
    <lineage>
        <taxon>Bacteria</taxon>
        <taxon>Bacillati</taxon>
        <taxon>Bacillota</taxon>
        <taxon>Bacilli</taxon>
        <taxon>Bacillales</taxon>
        <taxon>Paenibacillaceae</taxon>
        <taxon>Brevibacillus</taxon>
    </lineage>
</organism>
<reference evidence="4 5" key="1">
    <citation type="submission" date="2018-10" db="EMBL/GenBank/DDBJ databases">
        <title>Phylogenomics of Brevibacillus.</title>
        <authorList>
            <person name="Dunlap C."/>
        </authorList>
    </citation>
    <scope>NUCLEOTIDE SEQUENCE [LARGE SCALE GENOMIC DNA]</scope>
    <source>
        <strain evidence="4 5">JCM 15085</strain>
    </source>
</reference>
<dbReference type="PANTHER" id="PTHR43479:SF7">
    <property type="entry name" value="TETR-FAMILY TRANSCRIPTIONAL REGULATOR"/>
    <property type="match status" value="1"/>
</dbReference>
<dbReference type="PROSITE" id="PS50977">
    <property type="entry name" value="HTH_TETR_2"/>
    <property type="match status" value="1"/>
</dbReference>
<feature type="DNA-binding region" description="H-T-H motif" evidence="2">
    <location>
        <begin position="41"/>
        <end position="60"/>
    </location>
</feature>
<evidence type="ECO:0000256" key="2">
    <source>
        <dbReference type="PROSITE-ProRule" id="PRU00335"/>
    </source>
</evidence>
<protein>
    <submittedName>
        <fullName evidence="4">TetR/AcrR family transcriptional regulator</fullName>
    </submittedName>
</protein>
<accession>A0A3M8CUG4</accession>
<keyword evidence="1 2" id="KW-0238">DNA-binding</keyword>
<dbReference type="Proteomes" id="UP000281915">
    <property type="component" value="Unassembled WGS sequence"/>
</dbReference>
<dbReference type="Pfam" id="PF00440">
    <property type="entry name" value="TetR_N"/>
    <property type="match status" value="1"/>
</dbReference>
<comment type="caution">
    <text evidence="4">The sequence shown here is derived from an EMBL/GenBank/DDBJ whole genome shotgun (WGS) entry which is preliminary data.</text>
</comment>
<dbReference type="SUPFAM" id="SSF48498">
    <property type="entry name" value="Tetracyclin repressor-like, C-terminal domain"/>
    <property type="match status" value="1"/>
</dbReference>
<evidence type="ECO:0000256" key="1">
    <source>
        <dbReference type="ARBA" id="ARBA00023125"/>
    </source>
</evidence>
<evidence type="ECO:0000259" key="3">
    <source>
        <dbReference type="PROSITE" id="PS50977"/>
    </source>
</evidence>
<evidence type="ECO:0000313" key="5">
    <source>
        <dbReference type="Proteomes" id="UP000281915"/>
    </source>
</evidence>